<reference evidence="11" key="1">
    <citation type="submission" date="2022-11" db="UniProtKB">
        <authorList>
            <consortium name="WormBaseParasite"/>
        </authorList>
    </citation>
    <scope>IDENTIFICATION</scope>
</reference>
<dbReference type="InterPro" id="IPR000719">
    <property type="entry name" value="Prot_kinase_dom"/>
</dbReference>
<dbReference type="AlphaFoldDB" id="A0A914H899"/>
<evidence type="ECO:0000256" key="1">
    <source>
        <dbReference type="ARBA" id="ARBA00012513"/>
    </source>
</evidence>
<keyword evidence="5" id="KW-0418">Kinase</keyword>
<dbReference type="Proteomes" id="UP000887572">
    <property type="component" value="Unplaced"/>
</dbReference>
<dbReference type="GO" id="GO:0005524">
    <property type="term" value="F:ATP binding"/>
    <property type="evidence" value="ECO:0007669"/>
    <property type="project" value="UniProtKB-KW"/>
</dbReference>
<dbReference type="GO" id="GO:0004674">
    <property type="term" value="F:protein serine/threonine kinase activity"/>
    <property type="evidence" value="ECO:0007669"/>
    <property type="project" value="UniProtKB-KW"/>
</dbReference>
<evidence type="ECO:0000256" key="2">
    <source>
        <dbReference type="ARBA" id="ARBA00022527"/>
    </source>
</evidence>
<evidence type="ECO:0000256" key="6">
    <source>
        <dbReference type="ARBA" id="ARBA00022840"/>
    </source>
</evidence>
<evidence type="ECO:0000256" key="7">
    <source>
        <dbReference type="ARBA" id="ARBA00047899"/>
    </source>
</evidence>
<dbReference type="InterPro" id="IPR051131">
    <property type="entry name" value="NEK_Ser/Thr_kinase_NIMA"/>
</dbReference>
<organism evidence="10 11">
    <name type="scientific">Globodera rostochiensis</name>
    <name type="common">Golden nematode worm</name>
    <name type="synonym">Heterodera rostochiensis</name>
    <dbReference type="NCBI Taxonomy" id="31243"/>
    <lineage>
        <taxon>Eukaryota</taxon>
        <taxon>Metazoa</taxon>
        <taxon>Ecdysozoa</taxon>
        <taxon>Nematoda</taxon>
        <taxon>Chromadorea</taxon>
        <taxon>Rhabditida</taxon>
        <taxon>Tylenchina</taxon>
        <taxon>Tylenchomorpha</taxon>
        <taxon>Tylenchoidea</taxon>
        <taxon>Heteroderidae</taxon>
        <taxon>Heteroderinae</taxon>
        <taxon>Globodera</taxon>
    </lineage>
</organism>
<dbReference type="EC" id="2.7.11.1" evidence="1"/>
<protein>
    <recommendedName>
        <fullName evidence="1">non-specific serine/threonine protein kinase</fullName>
        <ecNumber evidence="1">2.7.11.1</ecNumber>
    </recommendedName>
</protein>
<dbReference type="PROSITE" id="PS50011">
    <property type="entry name" value="PROTEIN_KINASE_DOM"/>
    <property type="match status" value="1"/>
</dbReference>
<accession>A0A914H899</accession>
<keyword evidence="6" id="KW-0067">ATP-binding</keyword>
<keyword evidence="2" id="KW-0723">Serine/threonine-protein kinase</keyword>
<dbReference type="SUPFAM" id="SSF56112">
    <property type="entry name" value="Protein kinase-like (PK-like)"/>
    <property type="match status" value="1"/>
</dbReference>
<dbReference type="WBParaSite" id="Gr19_v10_g14155.t1">
    <property type="protein sequence ID" value="Gr19_v10_g14155.t1"/>
    <property type="gene ID" value="Gr19_v10_g14155"/>
</dbReference>
<keyword evidence="4" id="KW-0547">Nucleotide-binding</keyword>
<proteinExistence type="predicted"/>
<evidence type="ECO:0000256" key="8">
    <source>
        <dbReference type="ARBA" id="ARBA00048679"/>
    </source>
</evidence>
<evidence type="ECO:0000256" key="4">
    <source>
        <dbReference type="ARBA" id="ARBA00022741"/>
    </source>
</evidence>
<evidence type="ECO:0000313" key="10">
    <source>
        <dbReference type="Proteomes" id="UP000887572"/>
    </source>
</evidence>
<dbReference type="Gene3D" id="1.10.510.10">
    <property type="entry name" value="Transferase(Phosphotransferase) domain 1"/>
    <property type="match status" value="1"/>
</dbReference>
<comment type="catalytic activity">
    <reaction evidence="7">
        <text>L-threonyl-[protein] + ATP = O-phospho-L-threonyl-[protein] + ADP + H(+)</text>
        <dbReference type="Rhea" id="RHEA:46608"/>
        <dbReference type="Rhea" id="RHEA-COMP:11060"/>
        <dbReference type="Rhea" id="RHEA-COMP:11605"/>
        <dbReference type="ChEBI" id="CHEBI:15378"/>
        <dbReference type="ChEBI" id="CHEBI:30013"/>
        <dbReference type="ChEBI" id="CHEBI:30616"/>
        <dbReference type="ChEBI" id="CHEBI:61977"/>
        <dbReference type="ChEBI" id="CHEBI:456216"/>
        <dbReference type="EC" id="2.7.11.1"/>
    </reaction>
</comment>
<dbReference type="PANTHER" id="PTHR44899">
    <property type="entry name" value="CAMK FAMILY PROTEIN KINASE"/>
    <property type="match status" value="1"/>
</dbReference>
<evidence type="ECO:0000256" key="3">
    <source>
        <dbReference type="ARBA" id="ARBA00022679"/>
    </source>
</evidence>
<dbReference type="InterPro" id="IPR011009">
    <property type="entry name" value="Kinase-like_dom_sf"/>
</dbReference>
<evidence type="ECO:0000256" key="5">
    <source>
        <dbReference type="ARBA" id="ARBA00022777"/>
    </source>
</evidence>
<evidence type="ECO:0000259" key="9">
    <source>
        <dbReference type="PROSITE" id="PS50011"/>
    </source>
</evidence>
<name>A0A914H899_GLORO</name>
<keyword evidence="3" id="KW-0808">Transferase</keyword>
<feature type="domain" description="Protein kinase" evidence="9">
    <location>
        <begin position="1"/>
        <end position="91"/>
    </location>
</feature>
<evidence type="ECO:0000313" key="11">
    <source>
        <dbReference type="WBParaSite" id="Gr19_v10_g14155.t1"/>
    </source>
</evidence>
<comment type="catalytic activity">
    <reaction evidence="8">
        <text>L-seryl-[protein] + ATP = O-phospho-L-seryl-[protein] + ADP + H(+)</text>
        <dbReference type="Rhea" id="RHEA:17989"/>
        <dbReference type="Rhea" id="RHEA-COMP:9863"/>
        <dbReference type="Rhea" id="RHEA-COMP:11604"/>
        <dbReference type="ChEBI" id="CHEBI:15378"/>
        <dbReference type="ChEBI" id="CHEBI:29999"/>
        <dbReference type="ChEBI" id="CHEBI:30616"/>
        <dbReference type="ChEBI" id="CHEBI:83421"/>
        <dbReference type="ChEBI" id="CHEBI:456216"/>
        <dbReference type="EC" id="2.7.11.1"/>
    </reaction>
</comment>
<keyword evidence="10" id="KW-1185">Reference proteome</keyword>
<dbReference type="Pfam" id="PF00069">
    <property type="entry name" value="Pkinase"/>
    <property type="match status" value="1"/>
</dbReference>
<sequence>MVVSRVGPRRLGAGKVGRKTNDHQYNVLLTKKYIVKLADFGISRQQNAESFAHTVCGTPYYMSPECILEQPYTTKTDIWSLGCILYEVGHN</sequence>